<organism evidence="2 3">
    <name type="scientific">Nitratireductor kimnyeongensis</name>
    <dbReference type="NCBI Taxonomy" id="430679"/>
    <lineage>
        <taxon>Bacteria</taxon>
        <taxon>Pseudomonadati</taxon>
        <taxon>Pseudomonadota</taxon>
        <taxon>Alphaproteobacteria</taxon>
        <taxon>Hyphomicrobiales</taxon>
        <taxon>Phyllobacteriaceae</taxon>
        <taxon>Nitratireductor</taxon>
    </lineage>
</organism>
<reference evidence="3" key="1">
    <citation type="journal article" date="2019" name="Int. J. Syst. Evol. Microbiol.">
        <title>The Global Catalogue of Microorganisms (GCM) 10K type strain sequencing project: providing services to taxonomists for standard genome sequencing and annotation.</title>
        <authorList>
            <consortium name="The Broad Institute Genomics Platform"/>
            <consortium name="The Broad Institute Genome Sequencing Center for Infectious Disease"/>
            <person name="Wu L."/>
            <person name="Ma J."/>
        </authorList>
    </citation>
    <scope>NUCLEOTIDE SEQUENCE [LARGE SCALE GENOMIC DNA]</scope>
    <source>
        <strain evidence="3">JCM 3366</strain>
    </source>
</reference>
<comment type="caution">
    <text evidence="2">The sequence shown here is derived from an EMBL/GenBank/DDBJ whole genome shotgun (WGS) entry which is preliminary data.</text>
</comment>
<keyword evidence="3" id="KW-1185">Reference proteome</keyword>
<dbReference type="EMBL" id="JBHSNB010000001">
    <property type="protein sequence ID" value="MFC5584419.1"/>
    <property type="molecule type" value="Genomic_DNA"/>
</dbReference>
<proteinExistence type="predicted"/>
<evidence type="ECO:0000313" key="3">
    <source>
        <dbReference type="Proteomes" id="UP001596107"/>
    </source>
</evidence>
<feature type="compositionally biased region" description="Low complexity" evidence="1">
    <location>
        <begin position="15"/>
        <end position="36"/>
    </location>
</feature>
<gene>
    <name evidence="2" type="ORF">ACFPOD_04795</name>
</gene>
<sequence length="455" mass="50188">MSGAQSDPLPPNPSSPTTYSRTTHHTPFTTTTRQTLPTPPIENDALLRTVEARQASKNNVEAAAALGVDEKTVRRHMRLAAERGILGTEPVLPGYAIKSIASKQGDAWVKQTREHGEVFQVPDGHTAKGYSALVDADGRVIQQWVKTRETPSAVDIADILAKRFEAYTPASPAVLKSTSGDSDIHNLIPCNDWHVGMFSWARETDQNWDLKIGPRVIGDAIDEAIARSPSAHTAIVLGGGDLTHADNNDNRTKRSGNVLDVDGRHQKVVETAGELMVRTVDAALHKHDRVKVRNLKGNHDDETAPAIAWFLKAWYRNEPRVDVDVDQSLFFYHEHGLTMLGATHGHAAKLRDMPQIMATRRAEMWGRTRYRYAHGFHVHHKSGFVTEQGGVVCESHQAPIPQDAWHYGAGFLSGRSIQTISYHKSYGEFSRVRVAILDGAPSAANDNRKAEERAA</sequence>
<dbReference type="RefSeq" id="WP_246637767.1">
    <property type="nucleotide sequence ID" value="NZ_CP078143.1"/>
</dbReference>
<evidence type="ECO:0000256" key="1">
    <source>
        <dbReference type="SAM" id="MobiDB-lite"/>
    </source>
</evidence>
<accession>A0ABW0T507</accession>
<name>A0ABW0T507_9HYPH</name>
<feature type="region of interest" description="Disordered" evidence="1">
    <location>
        <begin position="1"/>
        <end position="40"/>
    </location>
</feature>
<protein>
    <submittedName>
        <fullName evidence="2">Uncharacterized protein</fullName>
    </submittedName>
</protein>
<dbReference type="Proteomes" id="UP001596107">
    <property type="component" value="Unassembled WGS sequence"/>
</dbReference>
<evidence type="ECO:0000313" key="2">
    <source>
        <dbReference type="EMBL" id="MFC5584419.1"/>
    </source>
</evidence>